<comment type="function">
    <text evidence="1 7">Catalyzes the insertion of molybdate into adenylated molybdopterin with the concomitant release of AMP.</text>
</comment>
<keyword evidence="7" id="KW-0479">Metal-binding</keyword>
<evidence type="ECO:0000256" key="6">
    <source>
        <dbReference type="ARBA" id="ARBA00047317"/>
    </source>
</evidence>
<proteinExistence type="inferred from homology"/>
<reference evidence="11 12" key="1">
    <citation type="submission" date="2023-08" db="EMBL/GenBank/DDBJ databases">
        <title>Arthrobacter horti sp. nov., isolated from forest soil.</title>
        <authorList>
            <person name="Park M."/>
        </authorList>
    </citation>
    <scope>NUCLEOTIDE SEQUENCE [LARGE SCALE GENOMIC DNA]</scope>
    <source>
        <strain evidence="11 12">YJM1</strain>
    </source>
</reference>
<feature type="domain" description="MoaB/Mog" evidence="9">
    <location>
        <begin position="204"/>
        <end position="326"/>
    </location>
</feature>
<dbReference type="PANTHER" id="PTHR10192:SF5">
    <property type="entry name" value="GEPHYRIN"/>
    <property type="match status" value="1"/>
</dbReference>
<sequence>MTSSEPRTGPEETHLRPDWIEAHAAITARVEPLSPVHVALGESHGLRVAQEVTAPVHSPAESRSAVDGWAVNGSGPWIIAEPGARLSAHQAGLVGKGRAVPPGTKAVLPSGEVRIGLDAEGLAVVERSAGARPGAPRNGENIMVAGAAASAGESLARAGDLLGPGRLARLAEAGLGTVPVLPRPLVHIIQSGHLQSAGLAAPDEDRDALGPVLEPLLRGMGARVAARSRIGVTRADWLRALSEDADGAAVLPDVVLTIGGTGDGEEDALRAALEDLGAEPVVDGLSTTPARSALVSALPDGRHVLGLPGTPGEALTALAVLGGPLLDALRSRVTPAPRPVPFGSAYEARLLPTHLVPGRSVFGMASPCGTDGSLRDWADAALLLALPPHGLRMGDDVLALPLPWLTVDRDGAPEGARAPATPESPARRASNARTSAARTSRNAAATGPIDWEAQDWDSLRAPSS</sequence>
<name>A0ABT9IQ89_9MICC</name>
<keyword evidence="4 7" id="KW-0500">Molybdenum</keyword>
<comment type="cofactor">
    <cofactor evidence="7">
        <name>Mg(2+)</name>
        <dbReference type="ChEBI" id="CHEBI:18420"/>
    </cofactor>
</comment>
<dbReference type="InterPro" id="IPR036425">
    <property type="entry name" value="MoaB/Mog-like_dom_sf"/>
</dbReference>
<comment type="pathway">
    <text evidence="2 7">Cofactor biosynthesis; molybdopterin biosynthesis.</text>
</comment>
<evidence type="ECO:0000256" key="2">
    <source>
        <dbReference type="ARBA" id="ARBA00005046"/>
    </source>
</evidence>
<keyword evidence="5 7" id="KW-0501">Molybdenum cofactor biosynthesis</keyword>
<dbReference type="InterPro" id="IPR038987">
    <property type="entry name" value="MoeA-like"/>
</dbReference>
<dbReference type="InterPro" id="IPR036135">
    <property type="entry name" value="MoeA_linker/N_sf"/>
</dbReference>
<dbReference type="PANTHER" id="PTHR10192">
    <property type="entry name" value="MOLYBDOPTERIN BIOSYNTHESIS PROTEIN"/>
    <property type="match status" value="1"/>
</dbReference>
<comment type="caution">
    <text evidence="11">The sequence shown here is derived from an EMBL/GenBank/DDBJ whole genome shotgun (WGS) entry which is preliminary data.</text>
</comment>
<keyword evidence="12" id="KW-1185">Reference proteome</keyword>
<keyword evidence="7" id="KW-0808">Transferase</keyword>
<dbReference type="InterPro" id="IPR008284">
    <property type="entry name" value="MoCF_biosynth_CS"/>
</dbReference>
<dbReference type="Pfam" id="PF03453">
    <property type="entry name" value="MoeA_N"/>
    <property type="match status" value="1"/>
</dbReference>
<evidence type="ECO:0000256" key="4">
    <source>
        <dbReference type="ARBA" id="ARBA00022505"/>
    </source>
</evidence>
<dbReference type="Gene3D" id="3.40.980.10">
    <property type="entry name" value="MoaB/Mog-like domain"/>
    <property type="match status" value="1"/>
</dbReference>
<evidence type="ECO:0000256" key="1">
    <source>
        <dbReference type="ARBA" id="ARBA00002901"/>
    </source>
</evidence>
<organism evidence="11 12">
    <name type="scientific">Arthrobacter horti</name>
    <dbReference type="NCBI Taxonomy" id="3068273"/>
    <lineage>
        <taxon>Bacteria</taxon>
        <taxon>Bacillati</taxon>
        <taxon>Actinomycetota</taxon>
        <taxon>Actinomycetes</taxon>
        <taxon>Micrococcales</taxon>
        <taxon>Micrococcaceae</taxon>
        <taxon>Arthrobacter</taxon>
    </lineage>
</organism>
<feature type="compositionally biased region" description="Low complexity" evidence="8">
    <location>
        <begin position="427"/>
        <end position="446"/>
    </location>
</feature>
<dbReference type="InterPro" id="IPR005110">
    <property type="entry name" value="MoeA_linker/N"/>
</dbReference>
<evidence type="ECO:0000256" key="3">
    <source>
        <dbReference type="ARBA" id="ARBA00010763"/>
    </source>
</evidence>
<dbReference type="SUPFAM" id="SSF53218">
    <property type="entry name" value="Molybdenum cofactor biosynthesis proteins"/>
    <property type="match status" value="1"/>
</dbReference>
<evidence type="ECO:0000259" key="9">
    <source>
        <dbReference type="Pfam" id="PF00994"/>
    </source>
</evidence>
<dbReference type="EC" id="2.10.1.1" evidence="7"/>
<evidence type="ECO:0000313" key="11">
    <source>
        <dbReference type="EMBL" id="MDP5227751.1"/>
    </source>
</evidence>
<dbReference type="PROSITE" id="PS01078">
    <property type="entry name" value="MOCF_BIOSYNTHESIS_1"/>
    <property type="match status" value="1"/>
</dbReference>
<dbReference type="Gene3D" id="3.90.105.10">
    <property type="entry name" value="Molybdopterin biosynthesis moea protein, domain 2"/>
    <property type="match status" value="1"/>
</dbReference>
<dbReference type="RefSeq" id="WP_305996805.1">
    <property type="nucleotide sequence ID" value="NZ_JAVALS010000007.1"/>
</dbReference>
<dbReference type="Gene3D" id="2.170.190.11">
    <property type="entry name" value="Molybdopterin biosynthesis moea protein, domain 3"/>
    <property type="match status" value="1"/>
</dbReference>
<protein>
    <recommendedName>
        <fullName evidence="7">Molybdopterin molybdenumtransferase</fullName>
        <ecNumber evidence="7">2.10.1.1</ecNumber>
    </recommendedName>
</protein>
<evidence type="ECO:0000256" key="7">
    <source>
        <dbReference type="RuleBase" id="RU365090"/>
    </source>
</evidence>
<dbReference type="InterPro" id="IPR001453">
    <property type="entry name" value="MoaB/Mog_dom"/>
</dbReference>
<comment type="similarity">
    <text evidence="3 7">Belongs to the MoeA family.</text>
</comment>
<dbReference type="SUPFAM" id="SSF63882">
    <property type="entry name" value="MoeA N-terminal region -like"/>
    <property type="match status" value="1"/>
</dbReference>
<evidence type="ECO:0000256" key="5">
    <source>
        <dbReference type="ARBA" id="ARBA00023150"/>
    </source>
</evidence>
<evidence type="ECO:0000313" key="12">
    <source>
        <dbReference type="Proteomes" id="UP001232725"/>
    </source>
</evidence>
<dbReference type="Pfam" id="PF00994">
    <property type="entry name" value="MoCF_biosynth"/>
    <property type="match status" value="1"/>
</dbReference>
<comment type="catalytic activity">
    <reaction evidence="6">
        <text>adenylyl-molybdopterin + molybdate = Mo-molybdopterin + AMP + H(+)</text>
        <dbReference type="Rhea" id="RHEA:35047"/>
        <dbReference type="ChEBI" id="CHEBI:15378"/>
        <dbReference type="ChEBI" id="CHEBI:36264"/>
        <dbReference type="ChEBI" id="CHEBI:62727"/>
        <dbReference type="ChEBI" id="CHEBI:71302"/>
        <dbReference type="ChEBI" id="CHEBI:456215"/>
        <dbReference type="EC" id="2.10.1.1"/>
    </reaction>
</comment>
<evidence type="ECO:0000256" key="8">
    <source>
        <dbReference type="SAM" id="MobiDB-lite"/>
    </source>
</evidence>
<keyword evidence="7" id="KW-0460">Magnesium</keyword>
<gene>
    <name evidence="11" type="ORF">Q9R02_11350</name>
</gene>
<dbReference type="Proteomes" id="UP001232725">
    <property type="component" value="Unassembled WGS sequence"/>
</dbReference>
<feature type="domain" description="MoeA N-terminal and linker" evidence="10">
    <location>
        <begin position="21"/>
        <end position="174"/>
    </location>
</feature>
<dbReference type="EMBL" id="JAVALS010000007">
    <property type="protein sequence ID" value="MDP5227751.1"/>
    <property type="molecule type" value="Genomic_DNA"/>
</dbReference>
<feature type="region of interest" description="Disordered" evidence="8">
    <location>
        <begin position="410"/>
        <end position="464"/>
    </location>
</feature>
<accession>A0ABT9IQ89</accession>
<evidence type="ECO:0000259" key="10">
    <source>
        <dbReference type="Pfam" id="PF03453"/>
    </source>
</evidence>